<dbReference type="Gene3D" id="3.30.110.170">
    <property type="entry name" value="Protein of unknown function (DUF541), domain 1"/>
    <property type="match status" value="1"/>
</dbReference>
<dbReference type="InterPro" id="IPR016907">
    <property type="entry name" value="UCP029033"/>
</dbReference>
<dbReference type="InterPro" id="IPR007497">
    <property type="entry name" value="SIMPL/DUF541"/>
</dbReference>
<dbReference type="Gene3D" id="3.30.70.2970">
    <property type="entry name" value="Protein of unknown function (DUF541), domain 2"/>
    <property type="match status" value="1"/>
</dbReference>
<dbReference type="AlphaFoldDB" id="A0A1A9AX35"/>
<evidence type="ECO:0000313" key="2">
    <source>
        <dbReference type="Proteomes" id="UP000664658"/>
    </source>
</evidence>
<dbReference type="GO" id="GO:0006974">
    <property type="term" value="P:DNA damage response"/>
    <property type="evidence" value="ECO:0007669"/>
    <property type="project" value="TreeGrafter"/>
</dbReference>
<dbReference type="KEGG" id="pshi:SAMEA2665130_1752"/>
<dbReference type="Proteomes" id="UP000664658">
    <property type="component" value="Unassembled WGS sequence"/>
</dbReference>
<evidence type="ECO:0000313" key="1">
    <source>
        <dbReference type="EMBL" id="MBO1107633.1"/>
    </source>
</evidence>
<dbReference type="PIRSF" id="PIRSF029033">
    <property type="entry name" value="UCP029033"/>
    <property type="match status" value="1"/>
</dbReference>
<comment type="caution">
    <text evidence="1">The sequence shown here is derived from an EMBL/GenBank/DDBJ whole genome shotgun (WGS) entry which is preliminary data.</text>
</comment>
<reference evidence="1" key="1">
    <citation type="submission" date="2021-03" db="EMBL/GenBank/DDBJ databases">
        <title>Plesiomonas shigelloides zfcc0051, isolated from zebrafish feces.</title>
        <authorList>
            <person name="Vanderhoek Z."/>
            <person name="Gaulke C."/>
        </authorList>
    </citation>
    <scope>NUCLEOTIDE SEQUENCE</scope>
    <source>
        <strain evidence="1">Zfcc0051</strain>
    </source>
</reference>
<gene>
    <name evidence="1" type="ORF">J2R62_05220</name>
</gene>
<accession>A0A1A9AX35</accession>
<dbReference type="RefSeq" id="WP_039044831.1">
    <property type="nucleotide sequence ID" value="NZ_CP027852.1"/>
</dbReference>
<dbReference type="PANTHER" id="PTHR34387">
    <property type="entry name" value="SLR1258 PROTEIN"/>
    <property type="match status" value="1"/>
</dbReference>
<dbReference type="EMBL" id="JAFNAA010000004">
    <property type="protein sequence ID" value="MBO1107633.1"/>
    <property type="molecule type" value="Genomic_DNA"/>
</dbReference>
<dbReference type="PANTHER" id="PTHR34387:SF2">
    <property type="entry name" value="SLR1258 PROTEIN"/>
    <property type="match status" value="1"/>
</dbReference>
<dbReference type="Pfam" id="PF04402">
    <property type="entry name" value="SIMPL"/>
    <property type="match status" value="1"/>
</dbReference>
<name>A0A1A9AX35_PLESH</name>
<dbReference type="InterPro" id="IPR052022">
    <property type="entry name" value="26kDa_periplasmic_antigen"/>
</dbReference>
<organism evidence="1 2">
    <name type="scientific">Plesiomonas shigelloides</name>
    <name type="common">Aeromonas shigelloides</name>
    <dbReference type="NCBI Taxonomy" id="703"/>
    <lineage>
        <taxon>Bacteria</taxon>
        <taxon>Pseudomonadati</taxon>
        <taxon>Pseudomonadota</taxon>
        <taxon>Gammaproteobacteria</taxon>
        <taxon>Enterobacterales</taxon>
        <taxon>Enterobacteriaceae</taxon>
        <taxon>Plesiomonas</taxon>
    </lineage>
</organism>
<proteinExistence type="predicted"/>
<sequence>MNRIVMALLVALGLAAGGWLAGYGVEKSRAPVRTVTVKGLAEQDVKADLALWPIRFVRAGNDLAQVRDEIQRDDTAVTAFLQKNGLADAVSFRGMDVTDRNAQQYGDGNVPFRFIITRTIMLRTQDVAKIDEAYKQSSQLVDSGVILSNEGVGSGNPVYLYNGLTTLKPAMIAEATKNAREAAQQFAHDSQSRLGRILVADQGVFQILPRDNAPMLQEDQQIDKTIRVVTTIKYQLVD</sequence>
<protein>
    <submittedName>
        <fullName evidence="1">SIMPL domain-containing protein</fullName>
    </submittedName>
</protein>